<evidence type="ECO:0000313" key="1">
    <source>
        <dbReference type="EMBL" id="DAE31185.1"/>
    </source>
</evidence>
<accession>A0A8S5RJ99</accession>
<sequence length="204" mass="21628">MGPGVTDWANAATSWSGYNATYPLTPCGYCNEFGNFTGVKDLVIPECTAQDGTNTVATHTFKVPRWRGFDNPFGDIWTNLDGVVIVRAAANEISTVYTTTNVSEFTDVVGEKTVAGYEVASDGYIKAFDLGETAEIIPSAVGGSATTYICDYHYCNASSTALRTLLVGGGAYTGGSAGLGCFYSYYGVGYAYSTVGFRTLNRVS</sequence>
<reference evidence="1" key="1">
    <citation type="journal article" date="2021" name="Proc. Natl. Acad. Sci. U.S.A.">
        <title>A Catalog of Tens of Thousands of Viruses from Human Metagenomes Reveals Hidden Associations with Chronic Diseases.</title>
        <authorList>
            <person name="Tisza M.J."/>
            <person name="Buck C.B."/>
        </authorList>
    </citation>
    <scope>NUCLEOTIDE SEQUENCE</scope>
    <source>
        <strain evidence="1">CtML55</strain>
    </source>
</reference>
<dbReference type="EMBL" id="BK059105">
    <property type="protein sequence ID" value="DAE31185.1"/>
    <property type="molecule type" value="Genomic_DNA"/>
</dbReference>
<organism evidence="1">
    <name type="scientific">virus sp. ctML55</name>
    <dbReference type="NCBI Taxonomy" id="2827627"/>
    <lineage>
        <taxon>Viruses</taxon>
    </lineage>
</organism>
<proteinExistence type="predicted"/>
<name>A0A8S5RJ99_9VIRU</name>
<protein>
    <submittedName>
        <fullName evidence="1">TREPONEMA DENTICOLA VARIABLE PROTEIN 1 FUNCTION, PERIODONTAL DISEASE</fullName>
    </submittedName>
</protein>